<sequence length="53" mass="6391">MVVGCKHKEQEIKTKWDEGYGEFYCYIYCPICDYYWEGYTNNIIGNLHQNDNT</sequence>
<accession>A0A126JHS5</accession>
<evidence type="ECO:0000313" key="1">
    <source>
        <dbReference type="EMBL" id="ALT05339.1"/>
    </source>
</evidence>
<name>A0A126JHS5_CLOBO</name>
<proteinExistence type="predicted"/>
<reference evidence="1" key="1">
    <citation type="journal article" date="2016" name="Genome Biol. Evol.">
        <title>Evolution of chromosomal Clostridium botulinum type E neurotoxin gene clusters: evidence provided by their rare plasmid borne counterparts.</title>
        <authorList>
            <person name="Carter A.T."/>
            <person name="Austin J.W."/>
            <person name="Weedmark K.A."/>
            <person name="Peck M.W."/>
        </authorList>
    </citation>
    <scope>NUCLEOTIDE SEQUENCE</scope>
    <source>
        <strain evidence="1">IFR 12/29</strain>
        <plasmid evidence="1">p12/29</plasmid>
    </source>
</reference>
<dbReference type="AlphaFoldDB" id="A0A126JHS5"/>
<geneLocation type="plasmid" evidence="1">
    <name>p12/29</name>
</geneLocation>
<protein>
    <submittedName>
        <fullName evidence="1">Uncharacterized protein</fullName>
    </submittedName>
</protein>
<organism evidence="1">
    <name type="scientific">Clostridium botulinum</name>
    <dbReference type="NCBI Taxonomy" id="1491"/>
    <lineage>
        <taxon>Bacteria</taxon>
        <taxon>Bacillati</taxon>
        <taxon>Bacillota</taxon>
        <taxon>Clostridia</taxon>
        <taxon>Eubacteriales</taxon>
        <taxon>Clostridiaceae</taxon>
        <taxon>Clostridium</taxon>
    </lineage>
</organism>
<dbReference type="RefSeq" id="WP_017826620.1">
    <property type="nucleotide sequence ID" value="NZ_KT897275.1"/>
</dbReference>
<dbReference type="EMBL" id="KT897275">
    <property type="protein sequence ID" value="ALT05339.1"/>
    <property type="molecule type" value="Genomic_DNA"/>
</dbReference>
<keyword evidence="1" id="KW-0614">Plasmid</keyword>